<feature type="compositionally biased region" description="Basic and acidic residues" evidence="2">
    <location>
        <begin position="359"/>
        <end position="369"/>
    </location>
</feature>
<feature type="transmembrane region" description="Helical" evidence="3">
    <location>
        <begin position="81"/>
        <end position="104"/>
    </location>
</feature>
<organism evidence="5 6">
    <name type="scientific">Arabis alpina</name>
    <name type="common">Alpine rock-cress</name>
    <dbReference type="NCBI Taxonomy" id="50452"/>
    <lineage>
        <taxon>Eukaryota</taxon>
        <taxon>Viridiplantae</taxon>
        <taxon>Streptophyta</taxon>
        <taxon>Embryophyta</taxon>
        <taxon>Tracheophyta</taxon>
        <taxon>Spermatophyta</taxon>
        <taxon>Magnoliopsida</taxon>
        <taxon>eudicotyledons</taxon>
        <taxon>Gunneridae</taxon>
        <taxon>Pentapetalae</taxon>
        <taxon>rosids</taxon>
        <taxon>malvids</taxon>
        <taxon>Brassicales</taxon>
        <taxon>Brassicaceae</taxon>
        <taxon>Arabideae</taxon>
        <taxon>Arabis</taxon>
    </lineage>
</organism>
<dbReference type="PROSITE" id="PS50089">
    <property type="entry name" value="ZF_RING_2"/>
    <property type="match status" value="1"/>
</dbReference>
<dbReference type="PANTHER" id="PTHR47179:SF1">
    <property type="entry name" value="E3 UBIQUITIN-PROTEIN LIGASE SIS3"/>
    <property type="match status" value="1"/>
</dbReference>
<dbReference type="GO" id="GO:0010182">
    <property type="term" value="P:sugar mediated signaling pathway"/>
    <property type="evidence" value="ECO:0007669"/>
    <property type="project" value="EnsemblPlants"/>
</dbReference>
<evidence type="ECO:0000259" key="4">
    <source>
        <dbReference type="PROSITE" id="PS50089"/>
    </source>
</evidence>
<dbReference type="InterPro" id="IPR001841">
    <property type="entry name" value="Znf_RING"/>
</dbReference>
<keyword evidence="3" id="KW-0812">Transmembrane</keyword>
<dbReference type="PANTHER" id="PTHR47179">
    <property type="entry name" value="E3 UBIQUITIN-PROTEIN LIGASE SIS3"/>
    <property type="match status" value="1"/>
</dbReference>
<dbReference type="SMART" id="SM00184">
    <property type="entry name" value="RING"/>
    <property type="match status" value="1"/>
</dbReference>
<feature type="region of interest" description="Disordered" evidence="2">
    <location>
        <begin position="346"/>
        <end position="369"/>
    </location>
</feature>
<evidence type="ECO:0000256" key="2">
    <source>
        <dbReference type="SAM" id="MobiDB-lite"/>
    </source>
</evidence>
<keyword evidence="3" id="KW-1133">Transmembrane helix</keyword>
<proteinExistence type="predicted"/>
<dbReference type="Gene3D" id="3.30.40.10">
    <property type="entry name" value="Zinc/RING finger domain, C3HC4 (zinc finger)"/>
    <property type="match status" value="1"/>
</dbReference>
<name>A0A087GDQ9_ARAAL</name>
<feature type="transmembrane region" description="Helical" evidence="3">
    <location>
        <begin position="124"/>
        <end position="149"/>
    </location>
</feature>
<dbReference type="OMA" id="NDIFTRW"/>
<sequence>MAMRGVDFKWYDGFFLSMLATSVIIVAFNWNKYDDCENPLHIWIVVDYTVVFIFRILMFVDNGLASGLALDFGRQQRDSRFCGRVVVLSILALLLYPFLWFWTVVGSLWFTNAKDCLTEDGQKWGFLIWLLFSYTGLACIACMCIGKWLTRRRAQLVRAQQGIPISEFGILVDMVRAPDWAFEAAGQEMRNMGQDANTYHPGLYLTPAQREAVEALIQELPKFRLKTVPTDCTECPICLEEFYVGDEVRGLPCAHNFHVECIDQWLRLNVKCPRCRCSVFPGLDLSALSNLQSTYAEQQFSNTQTTMEARYVRSQPPSQSYLLRLQGLLRPTRLENANPRLETADTALETAENGGVRPRSAELDGQTRR</sequence>
<keyword evidence="6" id="KW-1185">Reference proteome</keyword>
<dbReference type="Gramene" id="KFK28011">
    <property type="protein sequence ID" value="KFK28011"/>
    <property type="gene ID" value="AALP_AA8G460000"/>
</dbReference>
<dbReference type="InterPro" id="IPR044793">
    <property type="entry name" value="SIS3"/>
</dbReference>
<dbReference type="FunFam" id="3.30.40.10:FF:000281">
    <property type="entry name" value="E3 ubiquitin-protein ligase SIS3"/>
    <property type="match status" value="1"/>
</dbReference>
<keyword evidence="1" id="KW-0863">Zinc-finger</keyword>
<dbReference type="Pfam" id="PF13639">
    <property type="entry name" value="zf-RING_2"/>
    <property type="match status" value="1"/>
</dbReference>
<dbReference type="AlphaFoldDB" id="A0A087GDQ9"/>
<gene>
    <name evidence="5" type="ordered locus">AALP_Aa8g460000</name>
</gene>
<dbReference type="SUPFAM" id="SSF57850">
    <property type="entry name" value="RING/U-box"/>
    <property type="match status" value="1"/>
</dbReference>
<feature type="transmembrane region" description="Helical" evidence="3">
    <location>
        <begin position="42"/>
        <end position="60"/>
    </location>
</feature>
<dbReference type="EMBL" id="CM002876">
    <property type="protein sequence ID" value="KFK28011.1"/>
    <property type="molecule type" value="Genomic_DNA"/>
</dbReference>
<evidence type="ECO:0000313" key="6">
    <source>
        <dbReference type="Proteomes" id="UP000029120"/>
    </source>
</evidence>
<protein>
    <recommendedName>
        <fullName evidence="4">RING-type domain-containing protein</fullName>
    </recommendedName>
</protein>
<evidence type="ECO:0000256" key="3">
    <source>
        <dbReference type="SAM" id="Phobius"/>
    </source>
</evidence>
<feature type="domain" description="RING-type" evidence="4">
    <location>
        <begin position="235"/>
        <end position="276"/>
    </location>
</feature>
<dbReference type="eggNOG" id="KOG0800">
    <property type="taxonomic scope" value="Eukaryota"/>
</dbReference>
<dbReference type="GO" id="GO:0016567">
    <property type="term" value="P:protein ubiquitination"/>
    <property type="evidence" value="ECO:0007669"/>
    <property type="project" value="EnsemblPlants"/>
</dbReference>
<accession>A0A087GDQ9</accession>
<dbReference type="GO" id="GO:0004842">
    <property type="term" value="F:ubiquitin-protein transferase activity"/>
    <property type="evidence" value="ECO:0007669"/>
    <property type="project" value="EnsemblPlants"/>
</dbReference>
<keyword evidence="1" id="KW-0479">Metal-binding</keyword>
<dbReference type="GO" id="GO:0008270">
    <property type="term" value="F:zinc ion binding"/>
    <property type="evidence" value="ECO:0007669"/>
    <property type="project" value="UniProtKB-KW"/>
</dbReference>
<dbReference type="Proteomes" id="UP000029120">
    <property type="component" value="Chromosome 8"/>
</dbReference>
<evidence type="ECO:0000313" key="5">
    <source>
        <dbReference type="EMBL" id="KFK28011.1"/>
    </source>
</evidence>
<reference evidence="6" key="1">
    <citation type="journal article" date="2015" name="Nat. Plants">
        <title>Genome expansion of Arabis alpina linked with retrotransposition and reduced symmetric DNA methylation.</title>
        <authorList>
            <person name="Willing E.M."/>
            <person name="Rawat V."/>
            <person name="Mandakova T."/>
            <person name="Maumus F."/>
            <person name="James G.V."/>
            <person name="Nordstroem K.J."/>
            <person name="Becker C."/>
            <person name="Warthmann N."/>
            <person name="Chica C."/>
            <person name="Szarzynska B."/>
            <person name="Zytnicki M."/>
            <person name="Albani M.C."/>
            <person name="Kiefer C."/>
            <person name="Bergonzi S."/>
            <person name="Castaings L."/>
            <person name="Mateos J.L."/>
            <person name="Berns M.C."/>
            <person name="Bujdoso N."/>
            <person name="Piofczyk T."/>
            <person name="de Lorenzo L."/>
            <person name="Barrero-Sicilia C."/>
            <person name="Mateos I."/>
            <person name="Piednoel M."/>
            <person name="Hagmann J."/>
            <person name="Chen-Min-Tao R."/>
            <person name="Iglesias-Fernandez R."/>
            <person name="Schuster S.C."/>
            <person name="Alonso-Blanco C."/>
            <person name="Roudier F."/>
            <person name="Carbonero P."/>
            <person name="Paz-Ares J."/>
            <person name="Davis S.J."/>
            <person name="Pecinka A."/>
            <person name="Quesneville H."/>
            <person name="Colot V."/>
            <person name="Lysak M.A."/>
            <person name="Weigel D."/>
            <person name="Coupland G."/>
            <person name="Schneeberger K."/>
        </authorList>
    </citation>
    <scope>NUCLEOTIDE SEQUENCE [LARGE SCALE GENOMIC DNA]</scope>
    <source>
        <strain evidence="6">cv. Pajares</strain>
    </source>
</reference>
<dbReference type="OrthoDB" id="8062037at2759"/>
<keyword evidence="3" id="KW-0472">Membrane</keyword>
<keyword evidence="1" id="KW-0862">Zinc</keyword>
<feature type="transmembrane region" description="Helical" evidence="3">
    <location>
        <begin position="12"/>
        <end position="30"/>
    </location>
</feature>
<evidence type="ECO:0000256" key="1">
    <source>
        <dbReference type="PROSITE-ProRule" id="PRU00175"/>
    </source>
</evidence>
<dbReference type="InterPro" id="IPR013083">
    <property type="entry name" value="Znf_RING/FYVE/PHD"/>
</dbReference>